<evidence type="ECO:0000313" key="5">
    <source>
        <dbReference type="Proteomes" id="UP001318860"/>
    </source>
</evidence>
<organism evidence="4 5">
    <name type="scientific">Rehmannia glutinosa</name>
    <name type="common">Chinese foxglove</name>
    <dbReference type="NCBI Taxonomy" id="99300"/>
    <lineage>
        <taxon>Eukaryota</taxon>
        <taxon>Viridiplantae</taxon>
        <taxon>Streptophyta</taxon>
        <taxon>Embryophyta</taxon>
        <taxon>Tracheophyta</taxon>
        <taxon>Spermatophyta</taxon>
        <taxon>Magnoliopsida</taxon>
        <taxon>eudicotyledons</taxon>
        <taxon>Gunneridae</taxon>
        <taxon>Pentapetalae</taxon>
        <taxon>asterids</taxon>
        <taxon>lamiids</taxon>
        <taxon>Lamiales</taxon>
        <taxon>Orobanchaceae</taxon>
        <taxon>Rehmannieae</taxon>
        <taxon>Rehmannia</taxon>
    </lineage>
</organism>
<dbReference type="SUPFAM" id="SSF47040">
    <property type="entry name" value="Kix domain of CBP (creb binding protein)"/>
    <property type="match status" value="3"/>
</dbReference>
<gene>
    <name evidence="4" type="ORF">DH2020_005445</name>
</gene>
<dbReference type="InterPro" id="IPR044661">
    <property type="entry name" value="MED15a/b/c-like"/>
</dbReference>
<evidence type="ECO:0000256" key="1">
    <source>
        <dbReference type="ARBA" id="ARBA00004123"/>
    </source>
</evidence>
<dbReference type="Gene3D" id="1.10.246.20">
    <property type="entry name" value="Coactivator CBP, KIX domain"/>
    <property type="match status" value="3"/>
</dbReference>
<keyword evidence="2" id="KW-0539">Nucleus</keyword>
<name>A0ABR0XGN9_REHGL</name>
<comment type="subcellular location">
    <subcellularLocation>
        <location evidence="1">Nucleus</location>
    </subcellularLocation>
</comment>
<evidence type="ECO:0000256" key="2">
    <source>
        <dbReference type="ARBA" id="ARBA00023242"/>
    </source>
</evidence>
<dbReference type="PANTHER" id="PTHR33137:SF4">
    <property type="entry name" value="MEDIATOR OF RNA POLYMERASE II TRANSCRIPTION SUBUNIT 15A-RELATED"/>
    <property type="match status" value="1"/>
</dbReference>
<comment type="caution">
    <text evidence="4">The sequence shown here is derived from an EMBL/GenBank/DDBJ whole genome shotgun (WGS) entry which is preliminary data.</text>
</comment>
<reference evidence="4 5" key="1">
    <citation type="journal article" date="2021" name="Comput. Struct. Biotechnol. J.">
        <title>De novo genome assembly of the potent medicinal plant Rehmannia glutinosa using nanopore technology.</title>
        <authorList>
            <person name="Ma L."/>
            <person name="Dong C."/>
            <person name="Song C."/>
            <person name="Wang X."/>
            <person name="Zheng X."/>
            <person name="Niu Y."/>
            <person name="Chen S."/>
            <person name="Feng W."/>
        </authorList>
    </citation>
    <scope>NUCLEOTIDE SEQUENCE [LARGE SCALE GENOMIC DNA]</scope>
    <source>
        <strain evidence="4">DH-2019</strain>
    </source>
</reference>
<dbReference type="PANTHER" id="PTHR33137">
    <property type="entry name" value="MEDIATOR OF RNA POLYMERASE II TRANSCRIPTION SUBUNIT 15A-RELATED"/>
    <property type="match status" value="1"/>
</dbReference>
<feature type="domain" description="Mediator complex subunit 15 KIX" evidence="3">
    <location>
        <begin position="4"/>
        <end position="78"/>
    </location>
</feature>
<sequence>MESGDWRTQLQPDSRLRIVNKILETLMRHSPYSGQAQLLELKKIAVRFEEKIYTVAESWTDYLRKISAKMLTMETTIAAVIGGDAMADLDIDGGDWRTQLQPDTRQRIVNRILETLMRHSPFSGNERQLQELEEIAIRFEEKIYNVAASWADYLRKISLKMLTMETITADNSQNPQIQNQVQQQPIPMVSNQSQLVIGSDWRSQIRPDFRQRIVNKIMETLKRHISLSGQAELLHELEEISVRFEEKIYTVAETQNDYLRKISLKMLTLGPQIQNRVQRLPIPAVSDQSQVIGGDWRTQLRPR</sequence>
<proteinExistence type="predicted"/>
<dbReference type="Pfam" id="PF16987">
    <property type="entry name" value="KIX_2"/>
    <property type="match status" value="3"/>
</dbReference>
<dbReference type="EMBL" id="JABTTQ020000004">
    <property type="protein sequence ID" value="KAK6158131.1"/>
    <property type="molecule type" value="Genomic_DNA"/>
</dbReference>
<protein>
    <recommendedName>
        <fullName evidence="3">Mediator complex subunit 15 KIX domain-containing protein</fullName>
    </recommendedName>
</protein>
<evidence type="ECO:0000259" key="3">
    <source>
        <dbReference type="Pfam" id="PF16987"/>
    </source>
</evidence>
<feature type="domain" description="Mediator complex subunit 15 KIX" evidence="3">
    <location>
        <begin position="94"/>
        <end position="173"/>
    </location>
</feature>
<feature type="domain" description="Mediator complex subunit 15 KIX" evidence="3">
    <location>
        <begin position="199"/>
        <end position="277"/>
    </location>
</feature>
<dbReference type="InterPro" id="IPR036546">
    <property type="entry name" value="MED15_KIX"/>
</dbReference>
<dbReference type="Proteomes" id="UP001318860">
    <property type="component" value="Unassembled WGS sequence"/>
</dbReference>
<evidence type="ECO:0000313" key="4">
    <source>
        <dbReference type="EMBL" id="KAK6158131.1"/>
    </source>
</evidence>
<dbReference type="InterPro" id="IPR036529">
    <property type="entry name" value="KIX_dom_sf"/>
</dbReference>
<accession>A0ABR0XGN9</accession>
<keyword evidence="5" id="KW-1185">Reference proteome</keyword>